<comment type="caution">
    <text evidence="22">The sequence shown here is derived from an EMBL/GenBank/DDBJ whole genome shotgun (WGS) entry which is preliminary data.</text>
</comment>
<feature type="domain" description="Protein kinase" evidence="21">
    <location>
        <begin position="233"/>
        <end position="450"/>
    </location>
</feature>
<dbReference type="PROSITE" id="PS50011">
    <property type="entry name" value="PROTEIN_KINASE_DOM"/>
    <property type="match status" value="1"/>
</dbReference>
<dbReference type="AlphaFoldDB" id="A0A438IZM5"/>
<evidence type="ECO:0000256" key="6">
    <source>
        <dbReference type="ARBA" id="ARBA00022527"/>
    </source>
</evidence>
<evidence type="ECO:0000256" key="19">
    <source>
        <dbReference type="PROSITE-ProRule" id="PRU10141"/>
    </source>
</evidence>
<dbReference type="InterPro" id="IPR000719">
    <property type="entry name" value="Prot_kinase_dom"/>
</dbReference>
<keyword evidence="9" id="KW-0732">Signal</keyword>
<evidence type="ECO:0000256" key="18">
    <source>
        <dbReference type="ARBA" id="ARBA00048679"/>
    </source>
</evidence>
<evidence type="ECO:0000256" key="10">
    <source>
        <dbReference type="ARBA" id="ARBA00022741"/>
    </source>
</evidence>
<organism evidence="22 23">
    <name type="scientific">Vitis vinifera</name>
    <name type="common">Grape</name>
    <dbReference type="NCBI Taxonomy" id="29760"/>
    <lineage>
        <taxon>Eukaryota</taxon>
        <taxon>Viridiplantae</taxon>
        <taxon>Streptophyta</taxon>
        <taxon>Embryophyta</taxon>
        <taxon>Tracheophyta</taxon>
        <taxon>Spermatophyta</taxon>
        <taxon>Magnoliopsida</taxon>
        <taxon>eudicotyledons</taxon>
        <taxon>Gunneridae</taxon>
        <taxon>Pentapetalae</taxon>
        <taxon>rosids</taxon>
        <taxon>Vitales</taxon>
        <taxon>Vitaceae</taxon>
        <taxon>Viteae</taxon>
        <taxon>Vitis</taxon>
    </lineage>
</organism>
<dbReference type="SMART" id="SM00220">
    <property type="entry name" value="S_TKc"/>
    <property type="match status" value="1"/>
</dbReference>
<evidence type="ECO:0000256" key="17">
    <source>
        <dbReference type="ARBA" id="ARBA00047899"/>
    </source>
</evidence>
<dbReference type="PANTHER" id="PTHR48005:SF13">
    <property type="entry name" value="SERINE_THREONINE-PROTEIN KINASE DDB_G0278509-RELATED"/>
    <property type="match status" value="1"/>
</dbReference>
<keyword evidence="6 20" id="KW-0723">Serine/threonine-protein kinase</keyword>
<evidence type="ECO:0000256" key="9">
    <source>
        <dbReference type="ARBA" id="ARBA00022729"/>
    </source>
</evidence>
<dbReference type="Gene3D" id="1.10.510.10">
    <property type="entry name" value="Transferase(Phosphotransferase) domain 1"/>
    <property type="match status" value="1"/>
</dbReference>
<evidence type="ECO:0000259" key="21">
    <source>
        <dbReference type="PROSITE" id="PS50011"/>
    </source>
</evidence>
<gene>
    <name evidence="22" type="primary">FEI1_3</name>
    <name evidence="22" type="ORF">CK203_025433</name>
</gene>
<evidence type="ECO:0000313" key="22">
    <source>
        <dbReference type="EMBL" id="RVX02143.1"/>
    </source>
</evidence>
<dbReference type="Pfam" id="PF00069">
    <property type="entry name" value="Pkinase"/>
    <property type="match status" value="1"/>
</dbReference>
<evidence type="ECO:0000256" key="3">
    <source>
        <dbReference type="ARBA" id="ARBA00010217"/>
    </source>
</evidence>
<protein>
    <recommendedName>
        <fullName evidence="4">non-specific serine/threonine protein kinase</fullName>
        <ecNumber evidence="4">2.7.11.1</ecNumber>
    </recommendedName>
</protein>
<comment type="subcellular location">
    <subcellularLocation>
        <location evidence="1">Cell membrane</location>
        <topology evidence="1">Single-pass type I membrane protein</topology>
    </subcellularLocation>
</comment>
<comment type="similarity">
    <text evidence="20">Belongs to the protein kinase superfamily.</text>
</comment>
<keyword evidence="15 22" id="KW-0675">Receptor</keyword>
<evidence type="ECO:0000256" key="12">
    <source>
        <dbReference type="ARBA" id="ARBA00022840"/>
    </source>
</evidence>
<dbReference type="Gene3D" id="3.30.200.20">
    <property type="entry name" value="Phosphorylase Kinase, domain 1"/>
    <property type="match status" value="1"/>
</dbReference>
<keyword evidence="8" id="KW-0812">Transmembrane</keyword>
<keyword evidence="7" id="KW-0808">Transferase</keyword>
<dbReference type="EMBL" id="QGNW01000072">
    <property type="protein sequence ID" value="RVX02143.1"/>
    <property type="molecule type" value="Genomic_DNA"/>
</dbReference>
<comment type="catalytic activity">
    <reaction evidence="18">
        <text>L-seryl-[protein] + ATP = O-phospho-L-seryl-[protein] + ADP + H(+)</text>
        <dbReference type="Rhea" id="RHEA:17989"/>
        <dbReference type="Rhea" id="RHEA-COMP:9863"/>
        <dbReference type="Rhea" id="RHEA-COMP:11604"/>
        <dbReference type="ChEBI" id="CHEBI:15378"/>
        <dbReference type="ChEBI" id="CHEBI:29999"/>
        <dbReference type="ChEBI" id="CHEBI:30616"/>
        <dbReference type="ChEBI" id="CHEBI:83421"/>
        <dbReference type="ChEBI" id="CHEBI:456216"/>
        <dbReference type="EC" id="2.7.11.1"/>
    </reaction>
</comment>
<evidence type="ECO:0000256" key="5">
    <source>
        <dbReference type="ARBA" id="ARBA00022475"/>
    </source>
</evidence>
<dbReference type="PANTHER" id="PTHR48005">
    <property type="entry name" value="LEUCINE RICH REPEAT KINASE 2"/>
    <property type="match status" value="1"/>
</dbReference>
<keyword evidence="13" id="KW-1133">Transmembrane helix</keyword>
<accession>A0A438IZM5</accession>
<keyword evidence="14" id="KW-0472">Membrane</keyword>
<keyword evidence="10 19" id="KW-0547">Nucleotide-binding</keyword>
<evidence type="ECO:0000256" key="2">
    <source>
        <dbReference type="ARBA" id="ARBA00008536"/>
    </source>
</evidence>
<feature type="binding site" evidence="19">
    <location>
        <position position="265"/>
    </location>
    <ligand>
        <name>ATP</name>
        <dbReference type="ChEBI" id="CHEBI:30616"/>
    </ligand>
</feature>
<keyword evidence="12 19" id="KW-0067">ATP-binding</keyword>
<dbReference type="PROSITE" id="PS00107">
    <property type="entry name" value="PROTEIN_KINASE_ATP"/>
    <property type="match status" value="1"/>
</dbReference>
<evidence type="ECO:0000256" key="4">
    <source>
        <dbReference type="ARBA" id="ARBA00012513"/>
    </source>
</evidence>
<evidence type="ECO:0000256" key="7">
    <source>
        <dbReference type="ARBA" id="ARBA00022679"/>
    </source>
</evidence>
<evidence type="ECO:0000256" key="14">
    <source>
        <dbReference type="ARBA" id="ARBA00023136"/>
    </source>
</evidence>
<keyword evidence="11 22" id="KW-0418">Kinase</keyword>
<dbReference type="Proteomes" id="UP000288805">
    <property type="component" value="Unassembled WGS sequence"/>
</dbReference>
<evidence type="ECO:0000256" key="15">
    <source>
        <dbReference type="ARBA" id="ARBA00023170"/>
    </source>
</evidence>
<dbReference type="GO" id="GO:0005524">
    <property type="term" value="F:ATP binding"/>
    <property type="evidence" value="ECO:0007669"/>
    <property type="project" value="UniProtKB-UniRule"/>
</dbReference>
<sequence>MTIERSWSGSCCGDFALKDHSWTCLMLLQQGSCSSLLLVVEGGQGHLCPGLIPDQGVALDFILDICKTQLREEYDSSVPFIGRFKLNFDGFSKESLKTIGIGSIFMDDLGKIKNVPPMLNERGSCIEPPIFSKILHMTLKSPHTHQIGKVRPKSFVGNRGLCGKQINITCKDDSGGAGTKSQPPILDQNQVGKKKYSGRLLISASATVGASIVMFHGDLPYSSKDIIKKLETLNEEHIIGSGGFGTVYKLAMDDGNVFALKRIVKMNECFDRFFERELEILGSIKHRYLVNLRGYCNSPTSKLLIYDYLPGGSLDEALHERSEQLDWDARLNIIMGAAKGLAYLHHDCSPRIIHRDIKSSNILLDGNLEARVSDFGLAKLLEDEESHITTIVAGTFGYLAPEYMQSGRATEKTDIYSFGVLMLEVLAGKRPTDASFIEKGLNIVGWDHFR</sequence>
<evidence type="ECO:0000256" key="11">
    <source>
        <dbReference type="ARBA" id="ARBA00022777"/>
    </source>
</evidence>
<keyword evidence="5" id="KW-1003">Cell membrane</keyword>
<evidence type="ECO:0000256" key="20">
    <source>
        <dbReference type="RuleBase" id="RU000304"/>
    </source>
</evidence>
<dbReference type="PROSITE" id="PS00108">
    <property type="entry name" value="PROTEIN_KINASE_ST"/>
    <property type="match status" value="1"/>
</dbReference>
<evidence type="ECO:0000313" key="23">
    <source>
        <dbReference type="Proteomes" id="UP000288805"/>
    </source>
</evidence>
<reference evidence="22 23" key="1">
    <citation type="journal article" date="2018" name="PLoS Genet.">
        <title>Population sequencing reveals clonal diversity and ancestral inbreeding in the grapevine cultivar Chardonnay.</title>
        <authorList>
            <person name="Roach M.J."/>
            <person name="Johnson D.L."/>
            <person name="Bohlmann J."/>
            <person name="van Vuuren H.J."/>
            <person name="Jones S.J."/>
            <person name="Pretorius I.S."/>
            <person name="Schmidt S.A."/>
            <person name="Borneman A.R."/>
        </authorList>
    </citation>
    <scope>NUCLEOTIDE SEQUENCE [LARGE SCALE GENOMIC DNA]</scope>
    <source>
        <strain evidence="23">cv. Chardonnay</strain>
        <tissue evidence="22">Leaf</tissue>
    </source>
</reference>
<dbReference type="FunFam" id="1.10.510.10:FF:000240">
    <property type="entry name" value="Lectin-domain containing receptor kinase A4.3"/>
    <property type="match status" value="1"/>
</dbReference>
<comment type="similarity">
    <text evidence="2">In the N-terminal section; belongs to the leguminous lectin family.</text>
</comment>
<proteinExistence type="inferred from homology"/>
<evidence type="ECO:0000256" key="8">
    <source>
        <dbReference type="ARBA" id="ARBA00022692"/>
    </source>
</evidence>
<dbReference type="FunFam" id="3.30.200.20:FF:000282">
    <property type="entry name" value="LRR receptor-like serine/threonine-protein kinase FEI 1"/>
    <property type="match status" value="1"/>
</dbReference>
<dbReference type="EC" id="2.7.11.1" evidence="4"/>
<evidence type="ECO:0000256" key="1">
    <source>
        <dbReference type="ARBA" id="ARBA00004251"/>
    </source>
</evidence>
<name>A0A438IZM5_VITVI</name>
<dbReference type="InterPro" id="IPR011009">
    <property type="entry name" value="Kinase-like_dom_sf"/>
</dbReference>
<dbReference type="GO" id="GO:0004674">
    <property type="term" value="F:protein serine/threonine kinase activity"/>
    <property type="evidence" value="ECO:0007669"/>
    <property type="project" value="UniProtKB-KW"/>
</dbReference>
<comment type="catalytic activity">
    <reaction evidence="17">
        <text>L-threonyl-[protein] + ATP = O-phospho-L-threonyl-[protein] + ADP + H(+)</text>
        <dbReference type="Rhea" id="RHEA:46608"/>
        <dbReference type="Rhea" id="RHEA-COMP:11060"/>
        <dbReference type="Rhea" id="RHEA-COMP:11605"/>
        <dbReference type="ChEBI" id="CHEBI:15378"/>
        <dbReference type="ChEBI" id="CHEBI:30013"/>
        <dbReference type="ChEBI" id="CHEBI:30616"/>
        <dbReference type="ChEBI" id="CHEBI:61977"/>
        <dbReference type="ChEBI" id="CHEBI:456216"/>
        <dbReference type="EC" id="2.7.11.1"/>
    </reaction>
</comment>
<comment type="similarity">
    <text evidence="3">In the C-terminal section; belongs to the protein kinase superfamily. Ser/Thr protein kinase family.</text>
</comment>
<keyword evidence="16" id="KW-0325">Glycoprotein</keyword>
<dbReference type="InterPro" id="IPR017441">
    <property type="entry name" value="Protein_kinase_ATP_BS"/>
</dbReference>
<evidence type="ECO:0000256" key="16">
    <source>
        <dbReference type="ARBA" id="ARBA00023180"/>
    </source>
</evidence>
<dbReference type="GO" id="GO:0005886">
    <property type="term" value="C:plasma membrane"/>
    <property type="evidence" value="ECO:0007669"/>
    <property type="project" value="UniProtKB-SubCell"/>
</dbReference>
<evidence type="ECO:0000256" key="13">
    <source>
        <dbReference type="ARBA" id="ARBA00022989"/>
    </source>
</evidence>
<dbReference type="SUPFAM" id="SSF56112">
    <property type="entry name" value="Protein kinase-like (PK-like)"/>
    <property type="match status" value="1"/>
</dbReference>
<dbReference type="GO" id="GO:0002229">
    <property type="term" value="P:defense response to oomycetes"/>
    <property type="evidence" value="ECO:0007669"/>
    <property type="project" value="UniProtKB-ARBA"/>
</dbReference>
<dbReference type="InterPro" id="IPR008271">
    <property type="entry name" value="Ser/Thr_kinase_AS"/>
</dbReference>
<dbReference type="InterPro" id="IPR051420">
    <property type="entry name" value="Ser_Thr_Kinases_DiverseReg"/>
</dbReference>